<dbReference type="EMBL" id="QEIN01000195">
    <property type="protein sequence ID" value="RCV53363.1"/>
    <property type="molecule type" value="Genomic_DNA"/>
</dbReference>
<name>A0A368T0T7_9ACTN</name>
<sequence length="244" mass="25972">MSFSQAWTDVCAARRDRFIVGSANQRSTRFGREALVGVKCVRDRGRAGSRRSIAVVLCVASSPRTRCTRRALGNLAADLVEGLPELLGPVAAVRRAHHPATGRVQRGGPGGGARPHVVAGVRLGTPGSIGGTGWERSGAGDLGLLVHAQHERAFGRVRVPPDHVVHLPMENGSVEKVNDSCRWRCRPKARQIRGTADRDRPVRLAVALLDQYVALAGVSSEAARHGLDLLVADAYGGVLGGVRR</sequence>
<gene>
    <name evidence="1" type="ORF">DEF24_20745</name>
</gene>
<keyword evidence="2" id="KW-1185">Reference proteome</keyword>
<dbReference type="RefSeq" id="WP_114400107.1">
    <property type="nucleotide sequence ID" value="NZ_QEIM01000183.1"/>
</dbReference>
<comment type="caution">
    <text evidence="1">The sequence shown here is derived from an EMBL/GenBank/DDBJ whole genome shotgun (WGS) entry which is preliminary data.</text>
</comment>
<evidence type="ECO:0000313" key="1">
    <source>
        <dbReference type="EMBL" id="RCV53363.1"/>
    </source>
</evidence>
<organism evidence="1 2">
    <name type="scientific">Marinitenerispora sediminis</name>
    <dbReference type="NCBI Taxonomy" id="1931232"/>
    <lineage>
        <taxon>Bacteria</taxon>
        <taxon>Bacillati</taxon>
        <taxon>Actinomycetota</taxon>
        <taxon>Actinomycetes</taxon>
        <taxon>Streptosporangiales</taxon>
        <taxon>Nocardiopsidaceae</taxon>
        <taxon>Marinitenerispora</taxon>
    </lineage>
</organism>
<reference evidence="1 2" key="1">
    <citation type="submission" date="2018-04" db="EMBL/GenBank/DDBJ databases">
        <title>Novel actinobacteria from marine sediment.</title>
        <authorList>
            <person name="Ng Z.Y."/>
            <person name="Tan G.Y.A."/>
        </authorList>
    </citation>
    <scope>NUCLEOTIDE SEQUENCE [LARGE SCALE GENOMIC DNA]</scope>
    <source>
        <strain evidence="1 2">TPS81</strain>
    </source>
</reference>
<protein>
    <submittedName>
        <fullName evidence="1">Uncharacterized protein</fullName>
    </submittedName>
</protein>
<dbReference type="AlphaFoldDB" id="A0A368T0T7"/>
<proteinExistence type="predicted"/>
<accession>A0A368T0T7</accession>
<evidence type="ECO:0000313" key="2">
    <source>
        <dbReference type="Proteomes" id="UP000253318"/>
    </source>
</evidence>
<dbReference type="Proteomes" id="UP000253318">
    <property type="component" value="Unassembled WGS sequence"/>
</dbReference>